<accession>A0A9X2FE05</accession>
<protein>
    <submittedName>
        <fullName evidence="5">VWA domain-containing protein</fullName>
    </submittedName>
</protein>
<keyword evidence="6" id="KW-1185">Reference proteome</keyword>
<feature type="domain" description="VWFA" evidence="4">
    <location>
        <begin position="28"/>
        <end position="209"/>
    </location>
</feature>
<feature type="chain" id="PRO_5040956507" evidence="3">
    <location>
        <begin position="24"/>
        <end position="308"/>
    </location>
</feature>
<comment type="caution">
    <text evidence="5">The sequence shown here is derived from an EMBL/GenBank/DDBJ whole genome shotgun (WGS) entry which is preliminary data.</text>
</comment>
<evidence type="ECO:0000259" key="4">
    <source>
        <dbReference type="PROSITE" id="PS50234"/>
    </source>
</evidence>
<organism evidence="5 6">
    <name type="scientific">Aeoliella straminimaris</name>
    <dbReference type="NCBI Taxonomy" id="2954799"/>
    <lineage>
        <taxon>Bacteria</taxon>
        <taxon>Pseudomonadati</taxon>
        <taxon>Planctomycetota</taxon>
        <taxon>Planctomycetia</taxon>
        <taxon>Pirellulales</taxon>
        <taxon>Lacipirellulaceae</taxon>
        <taxon>Aeoliella</taxon>
    </lineage>
</organism>
<dbReference type="SUPFAM" id="SSF53300">
    <property type="entry name" value="vWA-like"/>
    <property type="match status" value="1"/>
</dbReference>
<reference evidence="5" key="1">
    <citation type="submission" date="2022-06" db="EMBL/GenBank/DDBJ databases">
        <title>Aeoliella straminimaris, a novel planctomycete from sediments.</title>
        <authorList>
            <person name="Vitorino I.R."/>
            <person name="Lage O.M."/>
        </authorList>
    </citation>
    <scope>NUCLEOTIDE SEQUENCE</scope>
    <source>
        <strain evidence="5">ICT_H6.2</strain>
    </source>
</reference>
<evidence type="ECO:0000313" key="6">
    <source>
        <dbReference type="Proteomes" id="UP001155241"/>
    </source>
</evidence>
<keyword evidence="2" id="KW-1133">Transmembrane helix</keyword>
<dbReference type="InterPro" id="IPR002035">
    <property type="entry name" value="VWF_A"/>
</dbReference>
<dbReference type="Gene3D" id="3.40.50.410">
    <property type="entry name" value="von Willebrand factor, type A domain"/>
    <property type="match status" value="1"/>
</dbReference>
<feature type="signal peptide" evidence="3">
    <location>
        <begin position="1"/>
        <end position="23"/>
    </location>
</feature>
<evidence type="ECO:0000256" key="1">
    <source>
        <dbReference type="SAM" id="MobiDB-lite"/>
    </source>
</evidence>
<keyword evidence="3" id="KW-0732">Signal</keyword>
<dbReference type="SMART" id="SM00327">
    <property type="entry name" value="VWA"/>
    <property type="match status" value="1"/>
</dbReference>
<dbReference type="Pfam" id="PF13519">
    <property type="entry name" value="VWA_2"/>
    <property type="match status" value="1"/>
</dbReference>
<dbReference type="PROSITE" id="PS50234">
    <property type="entry name" value="VWFA"/>
    <property type="match status" value="1"/>
</dbReference>
<evidence type="ECO:0000256" key="2">
    <source>
        <dbReference type="SAM" id="Phobius"/>
    </source>
</evidence>
<dbReference type="AlphaFoldDB" id="A0A9X2FE05"/>
<name>A0A9X2FE05_9BACT</name>
<dbReference type="EMBL" id="JAMXLR010000073">
    <property type="protein sequence ID" value="MCO6046448.1"/>
    <property type="molecule type" value="Genomic_DNA"/>
</dbReference>
<dbReference type="InterPro" id="IPR036465">
    <property type="entry name" value="vWFA_dom_sf"/>
</dbReference>
<gene>
    <name evidence="5" type="ORF">NG895_21325</name>
</gene>
<feature type="transmembrane region" description="Helical" evidence="2">
    <location>
        <begin position="282"/>
        <end position="303"/>
    </location>
</feature>
<evidence type="ECO:0000313" key="5">
    <source>
        <dbReference type="EMBL" id="MCO6046448.1"/>
    </source>
</evidence>
<proteinExistence type="predicted"/>
<evidence type="ECO:0000256" key="3">
    <source>
        <dbReference type="SAM" id="SignalP"/>
    </source>
</evidence>
<sequence>MLRSLMILCVMVAAILIATPVRAASDLNLVVILDNSGSMDQRMPGGGTRIAAAKQALLKVLDQTPPDAEVGVLLLNAGRNGRWLIPLGPLDKKAMAQSVRGLSAEGGTPLGETMKMAADALLELREKQCYGTYKMLIVSDGEATYPRVVEKYLPEIQARGILIDVIGVSMAQQHSLATRVATYRRADDPASLEQAISEVVLGESTSDAAGDAGESDFEVIAPIPNEMAAASLAALTRPQNVAVGEGDFTPPSAVASPATGQAMPAQQVQQPQPPNDRRGRGGLSFTTIIIAGIVLIFFLRIFASIGNR</sequence>
<keyword evidence="2" id="KW-0812">Transmembrane</keyword>
<keyword evidence="2" id="KW-0472">Membrane</keyword>
<dbReference type="RefSeq" id="WP_252854562.1">
    <property type="nucleotide sequence ID" value="NZ_JAMXLR010000073.1"/>
</dbReference>
<feature type="compositionally biased region" description="Low complexity" evidence="1">
    <location>
        <begin position="261"/>
        <end position="270"/>
    </location>
</feature>
<feature type="region of interest" description="Disordered" evidence="1">
    <location>
        <begin position="245"/>
        <end position="280"/>
    </location>
</feature>
<dbReference type="Proteomes" id="UP001155241">
    <property type="component" value="Unassembled WGS sequence"/>
</dbReference>